<organism evidence="1 2">
    <name type="scientific">Dyadobacter fermentans (strain ATCC 700827 / DSM 18053 / CIP 107007 / KCTC 52180 / NS114)</name>
    <dbReference type="NCBI Taxonomy" id="471854"/>
    <lineage>
        <taxon>Bacteria</taxon>
        <taxon>Pseudomonadati</taxon>
        <taxon>Bacteroidota</taxon>
        <taxon>Cytophagia</taxon>
        <taxon>Cytophagales</taxon>
        <taxon>Spirosomataceae</taxon>
        <taxon>Dyadobacter</taxon>
    </lineage>
</organism>
<keyword evidence="2" id="KW-1185">Reference proteome</keyword>
<sequence>MLKHSLRLAFFVLVNHVCAQETPGRVAATIANNDLFVKAYVNDKGPFNFLVDTGASGMGRIDERVAHALGLIASDSARNYDGSGKFNTVPVFTVSSLRLGNLTEHNVVLLSRNYNSHRKEGRMLIDGIIGREFFQEYLLTIDATRGEITYSKDSLNGGDNGVVHYQRGFEISAVVGDTSCLLHIDTGSTLSLHFPKTVIDRLSHTDTKNKSIARRANSEYFIQEAILHSPISVSSVNAKDLLVDYSEQARFINVGMRFLKNYKLIIDQKRQLLKIE</sequence>
<dbReference type="eggNOG" id="ENOG5033P1M">
    <property type="taxonomic scope" value="Bacteria"/>
</dbReference>
<dbReference type="HOGENOM" id="CLU_993605_0_0_10"/>
<name>C6W2Q3_DYAFD</name>
<dbReference type="Gene3D" id="2.40.70.10">
    <property type="entry name" value="Acid Proteases"/>
    <property type="match status" value="2"/>
</dbReference>
<dbReference type="Pfam" id="PF13650">
    <property type="entry name" value="Asp_protease_2"/>
    <property type="match status" value="1"/>
</dbReference>
<dbReference type="AlphaFoldDB" id="C6W2Q3"/>
<evidence type="ECO:0000313" key="2">
    <source>
        <dbReference type="Proteomes" id="UP000002011"/>
    </source>
</evidence>
<gene>
    <name evidence="1" type="ordered locus">Dfer_2691</name>
</gene>
<dbReference type="SUPFAM" id="SSF50630">
    <property type="entry name" value="Acid proteases"/>
    <property type="match status" value="1"/>
</dbReference>
<evidence type="ECO:0000313" key="1">
    <source>
        <dbReference type="EMBL" id="ACT93907.1"/>
    </source>
</evidence>
<dbReference type="CDD" id="cd05483">
    <property type="entry name" value="retropepsin_like_bacteria"/>
    <property type="match status" value="1"/>
</dbReference>
<dbReference type="EMBL" id="CP001619">
    <property type="protein sequence ID" value="ACT93907.1"/>
    <property type="molecule type" value="Genomic_DNA"/>
</dbReference>
<accession>C6W2Q3</accession>
<protein>
    <recommendedName>
        <fullName evidence="3">Aspartyl protease</fullName>
    </recommendedName>
</protein>
<reference evidence="1 2" key="1">
    <citation type="journal article" date="2009" name="Stand. Genomic Sci.">
        <title>Complete genome sequence of Dyadobacter fermentans type strain (NS114).</title>
        <authorList>
            <person name="Lang E."/>
            <person name="Lapidus A."/>
            <person name="Chertkov O."/>
            <person name="Brettin T."/>
            <person name="Detter J.C."/>
            <person name="Han C."/>
            <person name="Copeland A."/>
            <person name="Glavina Del Rio T."/>
            <person name="Nolan M."/>
            <person name="Chen F."/>
            <person name="Lucas S."/>
            <person name="Tice H."/>
            <person name="Cheng J.F."/>
            <person name="Land M."/>
            <person name="Hauser L."/>
            <person name="Chang Y.J."/>
            <person name="Jeffries C.D."/>
            <person name="Kopitz M."/>
            <person name="Bruce D."/>
            <person name="Goodwin L."/>
            <person name="Pitluck S."/>
            <person name="Ovchinnikova G."/>
            <person name="Pati A."/>
            <person name="Ivanova N."/>
            <person name="Mavrommatis K."/>
            <person name="Chen A."/>
            <person name="Palaniappan K."/>
            <person name="Chain P."/>
            <person name="Bristow J."/>
            <person name="Eisen J.A."/>
            <person name="Markowitz V."/>
            <person name="Hugenholtz P."/>
            <person name="Goker M."/>
            <person name="Rohde M."/>
            <person name="Kyrpides N.C."/>
            <person name="Klenk H.P."/>
        </authorList>
    </citation>
    <scope>NUCLEOTIDE SEQUENCE [LARGE SCALE GENOMIC DNA]</scope>
    <source>
        <strain evidence="2">ATCC 700827 / DSM 18053 / CIP 107007 / KCTC 52180 / NS114</strain>
    </source>
</reference>
<dbReference type="OrthoDB" id="3521766at2"/>
<proteinExistence type="predicted"/>
<dbReference type="KEGG" id="dfe:Dfer_2691"/>
<dbReference type="Proteomes" id="UP000002011">
    <property type="component" value="Chromosome"/>
</dbReference>
<dbReference type="InterPro" id="IPR034122">
    <property type="entry name" value="Retropepsin-like_bacterial"/>
</dbReference>
<evidence type="ECO:0008006" key="3">
    <source>
        <dbReference type="Google" id="ProtNLM"/>
    </source>
</evidence>
<dbReference type="InterPro" id="IPR021109">
    <property type="entry name" value="Peptidase_aspartic_dom_sf"/>
</dbReference>